<dbReference type="PANTHER" id="PTHR38537:SF13">
    <property type="entry name" value="JITTERBUG, ISOFORM N"/>
    <property type="match status" value="1"/>
</dbReference>
<evidence type="ECO:0000256" key="4">
    <source>
        <dbReference type="PROSITE-ProRule" id="PRU00087"/>
    </source>
</evidence>
<keyword evidence="2" id="KW-0677">Repeat</keyword>
<evidence type="ECO:0000256" key="3">
    <source>
        <dbReference type="ARBA" id="ARBA00023203"/>
    </source>
</evidence>
<name>A0A7R8X4C8_9CRUS</name>
<dbReference type="Pfam" id="PF00630">
    <property type="entry name" value="Filamin"/>
    <property type="match status" value="2"/>
</dbReference>
<dbReference type="PROSITE" id="PS50021">
    <property type="entry name" value="CH"/>
    <property type="match status" value="2"/>
</dbReference>
<feature type="repeat" description="Filamin" evidence="4">
    <location>
        <begin position="576"/>
        <end position="658"/>
    </location>
</feature>
<feature type="repeat" description="Filamin" evidence="4">
    <location>
        <begin position="362"/>
        <end position="451"/>
    </location>
</feature>
<feature type="domain" description="Calponin-homology (CH)" evidence="6">
    <location>
        <begin position="151"/>
        <end position="254"/>
    </location>
</feature>
<dbReference type="InterPro" id="IPR013783">
    <property type="entry name" value="Ig-like_fold"/>
</dbReference>
<dbReference type="FunFam" id="1.10.418.10:FF:000006">
    <property type="entry name" value="Filamin-B isoform A"/>
    <property type="match status" value="1"/>
</dbReference>
<proteinExistence type="inferred from homology"/>
<dbReference type="GO" id="GO:0030036">
    <property type="term" value="P:actin cytoskeleton organization"/>
    <property type="evidence" value="ECO:0007669"/>
    <property type="project" value="InterPro"/>
</dbReference>
<dbReference type="InterPro" id="IPR036872">
    <property type="entry name" value="CH_dom_sf"/>
</dbReference>
<organism evidence="7">
    <name type="scientific">Darwinula stevensoni</name>
    <dbReference type="NCBI Taxonomy" id="69355"/>
    <lineage>
        <taxon>Eukaryota</taxon>
        <taxon>Metazoa</taxon>
        <taxon>Ecdysozoa</taxon>
        <taxon>Arthropoda</taxon>
        <taxon>Crustacea</taxon>
        <taxon>Oligostraca</taxon>
        <taxon>Ostracoda</taxon>
        <taxon>Podocopa</taxon>
        <taxon>Podocopida</taxon>
        <taxon>Darwinulocopina</taxon>
        <taxon>Darwinuloidea</taxon>
        <taxon>Darwinulidae</taxon>
        <taxon>Darwinula</taxon>
    </lineage>
</organism>
<dbReference type="SMART" id="SM00557">
    <property type="entry name" value="IG_FLMN"/>
    <property type="match status" value="3"/>
</dbReference>
<evidence type="ECO:0000256" key="5">
    <source>
        <dbReference type="SAM" id="MobiDB-lite"/>
    </source>
</evidence>
<dbReference type="CDD" id="cd21229">
    <property type="entry name" value="CH_jitterbug-like_rpt2"/>
    <property type="match status" value="1"/>
</dbReference>
<dbReference type="InterPro" id="IPR001298">
    <property type="entry name" value="Filamin/ABP280_rpt"/>
</dbReference>
<protein>
    <recommendedName>
        <fullName evidence="6">Calponin-homology (CH) domain-containing protein</fullName>
    </recommendedName>
</protein>
<reference evidence="7" key="1">
    <citation type="submission" date="2020-11" db="EMBL/GenBank/DDBJ databases">
        <authorList>
            <person name="Tran Van P."/>
        </authorList>
    </citation>
    <scope>NUCLEOTIDE SEQUENCE</scope>
</reference>
<dbReference type="CDD" id="cd21185">
    <property type="entry name" value="CH_jitterbug-like_rpt3"/>
    <property type="match status" value="1"/>
</dbReference>
<evidence type="ECO:0000313" key="8">
    <source>
        <dbReference type="Proteomes" id="UP000677054"/>
    </source>
</evidence>
<dbReference type="Gene3D" id="2.60.40.10">
    <property type="entry name" value="Immunoglobulins"/>
    <property type="match status" value="3"/>
</dbReference>
<dbReference type="AlphaFoldDB" id="A0A7R8X4C8"/>
<feature type="repeat" description="Filamin" evidence="4">
    <location>
        <begin position="448"/>
        <end position="565"/>
    </location>
</feature>
<dbReference type="FunFam" id="1.10.418.10:FF:000078">
    <property type="entry name" value="Putative Filamin-A"/>
    <property type="match status" value="1"/>
</dbReference>
<feature type="region of interest" description="Disordered" evidence="5">
    <location>
        <begin position="662"/>
        <end position="695"/>
    </location>
</feature>
<keyword evidence="8" id="KW-1185">Reference proteome</keyword>
<dbReference type="EMBL" id="LR899536">
    <property type="protein sequence ID" value="CAD7240281.1"/>
    <property type="molecule type" value="Genomic_DNA"/>
</dbReference>
<dbReference type="Gene3D" id="1.10.418.10">
    <property type="entry name" value="Calponin-like domain"/>
    <property type="match status" value="3"/>
</dbReference>
<gene>
    <name evidence="7" type="ORF">DSTB1V02_LOCUS308</name>
</gene>
<dbReference type="SUPFAM" id="SSF47576">
    <property type="entry name" value="Calponin-homology domain, CH-domain"/>
    <property type="match status" value="2"/>
</dbReference>
<dbReference type="InterPro" id="IPR001715">
    <property type="entry name" value="CH_dom"/>
</dbReference>
<dbReference type="SMART" id="SM00033">
    <property type="entry name" value="CH"/>
    <property type="match status" value="3"/>
</dbReference>
<evidence type="ECO:0000259" key="6">
    <source>
        <dbReference type="PROSITE" id="PS50021"/>
    </source>
</evidence>
<dbReference type="InterPro" id="IPR044801">
    <property type="entry name" value="Filamin"/>
</dbReference>
<sequence>MDTPGKEEELRISHSGLVARSPEGHAARGMQIKGHEDVWVEIQAHTFRNWVNEQLRPAGLVVQNLETDFADGVKLIALVEALQKKRMKKIPRPMNHHQYLENVQFALNAIEADGIKLVNIGNEDIVNGNLKLILGLIWSLILRYQIGRTKFPPKKLMLAWLQAVLPDCKVTNFTTDWNSGQTLSALLDYCKPGLFPHWRQLDPRDGVENCRRAMELAKREFKIPMVLEPEYLASPYLDELSGMTYISYFLKENSPGYYATLNWAQKQIPNVLLRNFTTDWNDGLGLCSLVRSLGGPIPGYDKLNRDPQNWESNLEKAFAGGEKLGVQPLLKAKEMADPGLTHLGPMAYVARYLWVPARKCPGERLHVTCDVRHIKVNHPVTFKMDFLSPDLDPKEISVEILGPRRKPVDYKLEFSSTGGRGTFIPTQMGMHEIVVKNEGELASGCPINVRVTPDAPEFRGGGIAPCAVGSIVEVLINSNGARGGEIEVLATSPSGKEISCPVHEEKDGGGKGDYMATFQLHEDQGRDRGKGVHMATFQPQEAGEWNISITYEGEHIESSPFSCFVYDPNAVKVLDLEGGGVPGREMSFRVDSRDAGWGETRIDIVHNGRSIPFLESTLEGGDPKLSRVTFVPEQPGKYRVYVYFNGIELKASPFSLRIGDMSKEEKRRSHHRRAADKKITHGSTPPPTTGEEVKTWRQTELESPKPAIHDFHSSSYLSELSWKEDDKRLVSNAYESSASSFSHTKLLGMDEVDAGIHRSPLGSVSSGEDLTLVPVNKVANLLLLASPHLDQVAAKVVGKSPSL</sequence>
<dbReference type="Pfam" id="PF00307">
    <property type="entry name" value="CH"/>
    <property type="match status" value="3"/>
</dbReference>
<dbReference type="EMBL" id="CAJPEV010000019">
    <property type="protein sequence ID" value="CAG0878889.1"/>
    <property type="molecule type" value="Genomic_DNA"/>
</dbReference>
<dbReference type="InterPro" id="IPR017868">
    <property type="entry name" value="Filamin/ABP280_repeat-like"/>
</dbReference>
<dbReference type="GO" id="GO:0051015">
    <property type="term" value="F:actin filament binding"/>
    <property type="evidence" value="ECO:0007669"/>
    <property type="project" value="InterPro"/>
</dbReference>
<evidence type="ECO:0000256" key="1">
    <source>
        <dbReference type="ARBA" id="ARBA00009238"/>
    </source>
</evidence>
<comment type="similarity">
    <text evidence="1">Belongs to the filamin family.</text>
</comment>
<accession>A0A7R8X4C8</accession>
<dbReference type="PANTHER" id="PTHR38537">
    <property type="entry name" value="JITTERBUG, ISOFORM N"/>
    <property type="match status" value="1"/>
</dbReference>
<dbReference type="OrthoDB" id="18740at2759"/>
<dbReference type="SUPFAM" id="SSF81296">
    <property type="entry name" value="E set domains"/>
    <property type="match status" value="3"/>
</dbReference>
<dbReference type="FunFam" id="1.10.418.10:FF:000068">
    <property type="entry name" value="Putative Filamin-A"/>
    <property type="match status" value="1"/>
</dbReference>
<dbReference type="InterPro" id="IPR001589">
    <property type="entry name" value="Actinin_actin-bd_CS"/>
</dbReference>
<dbReference type="PROSITE" id="PS00019">
    <property type="entry name" value="ACTININ_1"/>
    <property type="match status" value="1"/>
</dbReference>
<dbReference type="Proteomes" id="UP000677054">
    <property type="component" value="Unassembled WGS sequence"/>
</dbReference>
<evidence type="ECO:0000256" key="2">
    <source>
        <dbReference type="ARBA" id="ARBA00022737"/>
    </source>
</evidence>
<dbReference type="CDD" id="cd21227">
    <property type="entry name" value="CH_jitterbug-like_rpt1"/>
    <property type="match status" value="1"/>
</dbReference>
<keyword evidence="3" id="KW-0009">Actin-binding</keyword>
<feature type="domain" description="Calponin-homology (CH)" evidence="6">
    <location>
        <begin position="41"/>
        <end position="145"/>
    </location>
</feature>
<dbReference type="PROSITE" id="PS50194">
    <property type="entry name" value="FILAMIN_REPEAT"/>
    <property type="match status" value="3"/>
</dbReference>
<dbReference type="InterPro" id="IPR014756">
    <property type="entry name" value="Ig_E-set"/>
</dbReference>
<evidence type="ECO:0000313" key="7">
    <source>
        <dbReference type="EMBL" id="CAD7240281.1"/>
    </source>
</evidence>